<name>A0AAE4CNP7_9ACTN</name>
<proteinExistence type="predicted"/>
<dbReference type="InterPro" id="IPR000639">
    <property type="entry name" value="Epox_hydrolase-like"/>
</dbReference>
<feature type="region of interest" description="Disordered" evidence="1">
    <location>
        <begin position="247"/>
        <end position="268"/>
    </location>
</feature>
<protein>
    <submittedName>
        <fullName evidence="3">Pimeloyl-ACP methyl ester carboxylesterase</fullName>
    </submittedName>
</protein>
<dbReference type="GO" id="GO:0003824">
    <property type="term" value="F:catalytic activity"/>
    <property type="evidence" value="ECO:0007669"/>
    <property type="project" value="InterPro"/>
</dbReference>
<dbReference type="PANTHER" id="PTHR43798">
    <property type="entry name" value="MONOACYLGLYCEROL LIPASE"/>
    <property type="match status" value="1"/>
</dbReference>
<dbReference type="EMBL" id="JAVDXW010000001">
    <property type="protein sequence ID" value="MDR7302262.1"/>
    <property type="molecule type" value="Genomic_DNA"/>
</dbReference>
<dbReference type="Pfam" id="PF00561">
    <property type="entry name" value="Abhydrolase_1"/>
    <property type="match status" value="1"/>
</dbReference>
<dbReference type="InterPro" id="IPR029058">
    <property type="entry name" value="AB_hydrolase_fold"/>
</dbReference>
<evidence type="ECO:0000256" key="1">
    <source>
        <dbReference type="SAM" id="MobiDB-lite"/>
    </source>
</evidence>
<dbReference type="InterPro" id="IPR000073">
    <property type="entry name" value="AB_hydrolase_1"/>
</dbReference>
<evidence type="ECO:0000259" key="2">
    <source>
        <dbReference type="Pfam" id="PF00561"/>
    </source>
</evidence>
<comment type="caution">
    <text evidence="3">The sequence shown here is derived from an EMBL/GenBank/DDBJ whole genome shotgun (WGS) entry which is preliminary data.</text>
</comment>
<dbReference type="AlphaFoldDB" id="A0AAE4CNP7"/>
<sequence length="268" mass="29718">MQEKTDVVDEIPMRWLERGEGTPVVFVHGIPTSAELWRHVLPRVRNGRCLAWEMPGYGASIPAGNDRDISVARQADYLSAWLDHLDIERAVLVGHDLGGGVVQIFAAQHPDRAAGMVLTNAIGYDSWPIPSVQAIQRTAPALRWFPDVVMYPQFVAMLRRGHDNARIAGESIGLHWRHYATHGAARSMARQASALAVQDTLAVVDRLPQLDLPSRVIWGASDVFQKVEYGERFARDLGTTLQRIEGGRHFTPEDHPEPIATAVDELTG</sequence>
<dbReference type="SUPFAM" id="SSF53474">
    <property type="entry name" value="alpha/beta-Hydrolases"/>
    <property type="match status" value="1"/>
</dbReference>
<dbReference type="PRINTS" id="PR00412">
    <property type="entry name" value="EPOXHYDRLASE"/>
</dbReference>
<dbReference type="Proteomes" id="UP001180845">
    <property type="component" value="Unassembled WGS sequence"/>
</dbReference>
<dbReference type="RefSeq" id="WP_310273642.1">
    <property type="nucleotide sequence ID" value="NZ_JAVDXW010000001.1"/>
</dbReference>
<dbReference type="PRINTS" id="PR00111">
    <property type="entry name" value="ABHYDROLASE"/>
</dbReference>
<dbReference type="InterPro" id="IPR050266">
    <property type="entry name" value="AB_hydrolase_sf"/>
</dbReference>
<organism evidence="3 4">
    <name type="scientific">Haloactinomyces albus</name>
    <dbReference type="NCBI Taxonomy" id="1352928"/>
    <lineage>
        <taxon>Bacteria</taxon>
        <taxon>Bacillati</taxon>
        <taxon>Actinomycetota</taxon>
        <taxon>Actinomycetes</taxon>
        <taxon>Actinopolysporales</taxon>
        <taxon>Actinopolysporaceae</taxon>
        <taxon>Haloactinomyces</taxon>
    </lineage>
</organism>
<gene>
    <name evidence="3" type="ORF">JOF55_002443</name>
</gene>
<feature type="compositionally biased region" description="Basic and acidic residues" evidence="1">
    <location>
        <begin position="247"/>
        <end position="257"/>
    </location>
</feature>
<reference evidence="3" key="1">
    <citation type="submission" date="2023-07" db="EMBL/GenBank/DDBJ databases">
        <title>Sequencing the genomes of 1000 actinobacteria strains.</title>
        <authorList>
            <person name="Klenk H.-P."/>
        </authorList>
    </citation>
    <scope>NUCLEOTIDE SEQUENCE</scope>
    <source>
        <strain evidence="3">DSM 45977</strain>
    </source>
</reference>
<dbReference type="Gene3D" id="3.40.50.1820">
    <property type="entry name" value="alpha/beta hydrolase"/>
    <property type="match status" value="1"/>
</dbReference>
<evidence type="ECO:0000313" key="3">
    <source>
        <dbReference type="EMBL" id="MDR7302262.1"/>
    </source>
</evidence>
<accession>A0AAE4CNP7</accession>
<keyword evidence="4" id="KW-1185">Reference proteome</keyword>
<feature type="domain" description="AB hydrolase-1" evidence="2">
    <location>
        <begin position="23"/>
        <end position="256"/>
    </location>
</feature>
<evidence type="ECO:0000313" key="4">
    <source>
        <dbReference type="Proteomes" id="UP001180845"/>
    </source>
</evidence>